<name>A0AAV0BEA5_PHAPC</name>
<feature type="compositionally biased region" description="Basic and acidic residues" evidence="1">
    <location>
        <begin position="10"/>
        <end position="28"/>
    </location>
</feature>
<protein>
    <submittedName>
        <fullName evidence="2">Uncharacterized protein</fullName>
    </submittedName>
</protein>
<dbReference type="Proteomes" id="UP001153365">
    <property type="component" value="Unassembled WGS sequence"/>
</dbReference>
<feature type="region of interest" description="Disordered" evidence="1">
    <location>
        <begin position="10"/>
        <end position="40"/>
    </location>
</feature>
<organism evidence="2 3">
    <name type="scientific">Phakopsora pachyrhizi</name>
    <name type="common">Asian soybean rust disease fungus</name>
    <dbReference type="NCBI Taxonomy" id="170000"/>
    <lineage>
        <taxon>Eukaryota</taxon>
        <taxon>Fungi</taxon>
        <taxon>Dikarya</taxon>
        <taxon>Basidiomycota</taxon>
        <taxon>Pucciniomycotina</taxon>
        <taxon>Pucciniomycetes</taxon>
        <taxon>Pucciniales</taxon>
        <taxon>Phakopsoraceae</taxon>
        <taxon>Phakopsora</taxon>
    </lineage>
</organism>
<sequence length="111" mass="12848">MEIEYIVEVKEDQAGSEKRKPEHLRSSQESDPMGQNGHNEATWEANWLEQLCQEKVREMWQNISWVVNPCFDDSPSQTVLIREECKGVGEAKLVGNNLLDEALNSFIQKWN</sequence>
<comment type="caution">
    <text evidence="2">The sequence shown here is derived from an EMBL/GenBank/DDBJ whole genome shotgun (WGS) entry which is preliminary data.</text>
</comment>
<gene>
    <name evidence="2" type="ORF">PPACK8108_LOCUS20041</name>
</gene>
<proteinExistence type="predicted"/>
<evidence type="ECO:0000313" key="3">
    <source>
        <dbReference type="Proteomes" id="UP001153365"/>
    </source>
</evidence>
<dbReference type="AlphaFoldDB" id="A0AAV0BEA5"/>
<reference evidence="2" key="1">
    <citation type="submission" date="2022-06" db="EMBL/GenBank/DDBJ databases">
        <authorList>
            <consortium name="SYNGENTA / RWTH Aachen University"/>
        </authorList>
    </citation>
    <scope>NUCLEOTIDE SEQUENCE</scope>
</reference>
<evidence type="ECO:0000313" key="2">
    <source>
        <dbReference type="EMBL" id="CAH7685504.1"/>
    </source>
</evidence>
<accession>A0AAV0BEA5</accession>
<dbReference type="EMBL" id="CALTRL010005725">
    <property type="protein sequence ID" value="CAH7685504.1"/>
    <property type="molecule type" value="Genomic_DNA"/>
</dbReference>
<keyword evidence="3" id="KW-1185">Reference proteome</keyword>
<evidence type="ECO:0000256" key="1">
    <source>
        <dbReference type="SAM" id="MobiDB-lite"/>
    </source>
</evidence>